<feature type="signal peptide" evidence="1">
    <location>
        <begin position="1"/>
        <end position="20"/>
    </location>
</feature>
<organism evidence="2 3">
    <name type="scientific">Dyadobacter soli</name>
    <dbReference type="NCBI Taxonomy" id="659014"/>
    <lineage>
        <taxon>Bacteria</taxon>
        <taxon>Pseudomonadati</taxon>
        <taxon>Bacteroidota</taxon>
        <taxon>Cytophagia</taxon>
        <taxon>Cytophagales</taxon>
        <taxon>Spirosomataceae</taxon>
        <taxon>Dyadobacter</taxon>
    </lineage>
</organism>
<evidence type="ECO:0000256" key="1">
    <source>
        <dbReference type="SAM" id="SignalP"/>
    </source>
</evidence>
<sequence>MKKYLIVMLFAAFFMSCSDDSEPDADLTKTFVGNWKGAVKVEKGYNYGTDWAISKVNDNTLKIVSTYNFVATDPKLTSETKVTTIENVPLTRTATNTIILTTTDNIVIPNDTLETKGTGTIIDNVLSITSSAKSKKTGAVTTPPIIRFTRQ</sequence>
<gene>
    <name evidence="2" type="ORF">SAMN04487996_12942</name>
</gene>
<dbReference type="Proteomes" id="UP000198748">
    <property type="component" value="Unassembled WGS sequence"/>
</dbReference>
<dbReference type="AlphaFoldDB" id="A0A1G7ZX82"/>
<accession>A0A1G7ZX82</accession>
<evidence type="ECO:0008006" key="4">
    <source>
        <dbReference type="Google" id="ProtNLM"/>
    </source>
</evidence>
<dbReference type="RefSeq" id="WP_090157412.1">
    <property type="nucleotide sequence ID" value="NZ_FNAN01000029.1"/>
</dbReference>
<dbReference type="OrthoDB" id="965009at2"/>
<evidence type="ECO:0000313" key="2">
    <source>
        <dbReference type="EMBL" id="SDH13252.1"/>
    </source>
</evidence>
<feature type="chain" id="PRO_5011689736" description="Lipocalin-like domain-containing protein" evidence="1">
    <location>
        <begin position="21"/>
        <end position="151"/>
    </location>
</feature>
<proteinExistence type="predicted"/>
<dbReference type="STRING" id="659014.SAMN04487996_12942"/>
<protein>
    <recommendedName>
        <fullName evidence="4">Lipocalin-like domain-containing protein</fullName>
    </recommendedName>
</protein>
<dbReference type="PROSITE" id="PS51257">
    <property type="entry name" value="PROKAR_LIPOPROTEIN"/>
    <property type="match status" value="1"/>
</dbReference>
<reference evidence="3" key="1">
    <citation type="submission" date="2016-10" db="EMBL/GenBank/DDBJ databases">
        <authorList>
            <person name="Varghese N."/>
            <person name="Submissions S."/>
        </authorList>
    </citation>
    <scope>NUCLEOTIDE SEQUENCE [LARGE SCALE GENOMIC DNA]</scope>
    <source>
        <strain evidence="3">DSM 25329</strain>
    </source>
</reference>
<evidence type="ECO:0000313" key="3">
    <source>
        <dbReference type="Proteomes" id="UP000198748"/>
    </source>
</evidence>
<name>A0A1G7ZX82_9BACT</name>
<dbReference type="EMBL" id="FNAN01000029">
    <property type="protein sequence ID" value="SDH13252.1"/>
    <property type="molecule type" value="Genomic_DNA"/>
</dbReference>
<keyword evidence="1" id="KW-0732">Signal</keyword>
<keyword evidence="3" id="KW-1185">Reference proteome</keyword>